<gene>
    <name evidence="1" type="ORF">NCGR_LOCUS40723</name>
</gene>
<reference evidence="1" key="1">
    <citation type="submission" date="2020-10" db="EMBL/GenBank/DDBJ databases">
        <authorList>
            <person name="Han B."/>
            <person name="Lu T."/>
            <person name="Zhao Q."/>
            <person name="Huang X."/>
            <person name="Zhao Y."/>
        </authorList>
    </citation>
    <scope>NUCLEOTIDE SEQUENCE</scope>
</reference>
<proteinExistence type="predicted"/>
<dbReference type="InterPro" id="IPR036815">
    <property type="entry name" value="14-3-3_dom_sf"/>
</dbReference>
<dbReference type="Gene3D" id="1.20.190.20">
    <property type="entry name" value="14-3-3 domain"/>
    <property type="match status" value="1"/>
</dbReference>
<dbReference type="SUPFAM" id="SSF48445">
    <property type="entry name" value="14-3-3 protein"/>
    <property type="match status" value="1"/>
</dbReference>
<evidence type="ECO:0000313" key="1">
    <source>
        <dbReference type="EMBL" id="CAD6257233.1"/>
    </source>
</evidence>
<dbReference type="AlphaFoldDB" id="A0A811QD87"/>
<accession>A0A811QD87</accession>
<dbReference type="Proteomes" id="UP000604825">
    <property type="component" value="Unassembled WGS sequence"/>
</dbReference>
<sequence>MARVQRRRRRACSLSPHLLLVVEAELARIYDDILALLDSRLVLSASASESKVKMKGDYYRC</sequence>
<dbReference type="EMBL" id="CAJGYO010000010">
    <property type="protein sequence ID" value="CAD6257233.1"/>
    <property type="molecule type" value="Genomic_DNA"/>
</dbReference>
<evidence type="ECO:0000313" key="2">
    <source>
        <dbReference type="Proteomes" id="UP000604825"/>
    </source>
</evidence>
<keyword evidence="2" id="KW-1185">Reference proteome</keyword>
<comment type="caution">
    <text evidence="1">The sequence shown here is derived from an EMBL/GenBank/DDBJ whole genome shotgun (WGS) entry which is preliminary data.</text>
</comment>
<name>A0A811QD87_9POAL</name>
<organism evidence="1 2">
    <name type="scientific">Miscanthus lutarioriparius</name>
    <dbReference type="NCBI Taxonomy" id="422564"/>
    <lineage>
        <taxon>Eukaryota</taxon>
        <taxon>Viridiplantae</taxon>
        <taxon>Streptophyta</taxon>
        <taxon>Embryophyta</taxon>
        <taxon>Tracheophyta</taxon>
        <taxon>Spermatophyta</taxon>
        <taxon>Magnoliopsida</taxon>
        <taxon>Liliopsida</taxon>
        <taxon>Poales</taxon>
        <taxon>Poaceae</taxon>
        <taxon>PACMAD clade</taxon>
        <taxon>Panicoideae</taxon>
        <taxon>Andropogonodae</taxon>
        <taxon>Andropogoneae</taxon>
        <taxon>Saccharinae</taxon>
        <taxon>Miscanthus</taxon>
    </lineage>
</organism>
<protein>
    <submittedName>
        <fullName evidence="1">Uncharacterized protein</fullName>
    </submittedName>
</protein>